<comment type="cofactor">
    <cofactor evidence="1 5">
        <name>Zn(2+)</name>
        <dbReference type="ChEBI" id="CHEBI:29105"/>
    </cofactor>
</comment>
<evidence type="ECO:0000313" key="7">
    <source>
        <dbReference type="EMBL" id="OJJ39940.1"/>
    </source>
</evidence>
<evidence type="ECO:0000313" key="8">
    <source>
        <dbReference type="Proteomes" id="UP000184383"/>
    </source>
</evidence>
<dbReference type="VEuPathDB" id="FungiDB:ASPWEDRAFT_736893"/>
<protein>
    <recommendedName>
        <fullName evidence="6">Enoyl reductase (ER) domain-containing protein</fullName>
    </recommendedName>
</protein>
<evidence type="ECO:0000256" key="2">
    <source>
        <dbReference type="ARBA" id="ARBA00022723"/>
    </source>
</evidence>
<keyword evidence="2 5" id="KW-0479">Metal-binding</keyword>
<dbReference type="Pfam" id="PF00107">
    <property type="entry name" value="ADH_zinc_N"/>
    <property type="match status" value="1"/>
</dbReference>
<dbReference type="PANTHER" id="PTHR42683">
    <property type="entry name" value="ALDEHYDE REDUCTASE"/>
    <property type="match status" value="1"/>
</dbReference>
<dbReference type="InterPro" id="IPR047109">
    <property type="entry name" value="CAD-like"/>
</dbReference>
<evidence type="ECO:0000256" key="5">
    <source>
        <dbReference type="RuleBase" id="RU361277"/>
    </source>
</evidence>
<keyword evidence="8" id="KW-1185">Reference proteome</keyword>
<dbReference type="SUPFAM" id="SSF50129">
    <property type="entry name" value="GroES-like"/>
    <property type="match status" value="1"/>
</dbReference>
<dbReference type="Gene3D" id="3.40.50.720">
    <property type="entry name" value="NAD(P)-binding Rossmann-like Domain"/>
    <property type="match status" value="1"/>
</dbReference>
<keyword evidence="4" id="KW-0560">Oxidoreductase</keyword>
<dbReference type="PROSITE" id="PS00059">
    <property type="entry name" value="ADH_ZINC"/>
    <property type="match status" value="1"/>
</dbReference>
<reference evidence="8" key="1">
    <citation type="journal article" date="2017" name="Genome Biol.">
        <title>Comparative genomics reveals high biological diversity and specific adaptations in the industrially and medically important fungal genus Aspergillus.</title>
        <authorList>
            <person name="de Vries R.P."/>
            <person name="Riley R."/>
            <person name="Wiebenga A."/>
            <person name="Aguilar-Osorio G."/>
            <person name="Amillis S."/>
            <person name="Uchima C.A."/>
            <person name="Anderluh G."/>
            <person name="Asadollahi M."/>
            <person name="Askin M."/>
            <person name="Barry K."/>
            <person name="Battaglia E."/>
            <person name="Bayram O."/>
            <person name="Benocci T."/>
            <person name="Braus-Stromeyer S.A."/>
            <person name="Caldana C."/>
            <person name="Canovas D."/>
            <person name="Cerqueira G.C."/>
            <person name="Chen F."/>
            <person name="Chen W."/>
            <person name="Choi C."/>
            <person name="Clum A."/>
            <person name="Dos Santos R.A."/>
            <person name="Damasio A.R."/>
            <person name="Diallinas G."/>
            <person name="Emri T."/>
            <person name="Fekete E."/>
            <person name="Flipphi M."/>
            <person name="Freyberg S."/>
            <person name="Gallo A."/>
            <person name="Gournas C."/>
            <person name="Habgood R."/>
            <person name="Hainaut M."/>
            <person name="Harispe M.L."/>
            <person name="Henrissat B."/>
            <person name="Hilden K.S."/>
            <person name="Hope R."/>
            <person name="Hossain A."/>
            <person name="Karabika E."/>
            <person name="Karaffa L."/>
            <person name="Karanyi Z."/>
            <person name="Krasevec N."/>
            <person name="Kuo A."/>
            <person name="Kusch H."/>
            <person name="LaButti K."/>
            <person name="Lagendijk E.L."/>
            <person name="Lapidus A."/>
            <person name="Levasseur A."/>
            <person name="Lindquist E."/>
            <person name="Lipzen A."/>
            <person name="Logrieco A.F."/>
            <person name="MacCabe A."/>
            <person name="Maekelae M.R."/>
            <person name="Malavazi I."/>
            <person name="Melin P."/>
            <person name="Meyer V."/>
            <person name="Mielnichuk N."/>
            <person name="Miskei M."/>
            <person name="Molnar A.P."/>
            <person name="Mule G."/>
            <person name="Ngan C.Y."/>
            <person name="Orejas M."/>
            <person name="Orosz E."/>
            <person name="Ouedraogo J.P."/>
            <person name="Overkamp K.M."/>
            <person name="Park H.-S."/>
            <person name="Perrone G."/>
            <person name="Piumi F."/>
            <person name="Punt P.J."/>
            <person name="Ram A.F."/>
            <person name="Ramon A."/>
            <person name="Rauscher S."/>
            <person name="Record E."/>
            <person name="Riano-Pachon D.M."/>
            <person name="Robert V."/>
            <person name="Roehrig J."/>
            <person name="Ruller R."/>
            <person name="Salamov A."/>
            <person name="Salih N.S."/>
            <person name="Samson R.A."/>
            <person name="Sandor E."/>
            <person name="Sanguinetti M."/>
            <person name="Schuetze T."/>
            <person name="Sepcic K."/>
            <person name="Shelest E."/>
            <person name="Sherlock G."/>
            <person name="Sophianopoulou V."/>
            <person name="Squina F.M."/>
            <person name="Sun H."/>
            <person name="Susca A."/>
            <person name="Todd R.B."/>
            <person name="Tsang A."/>
            <person name="Unkles S.E."/>
            <person name="van de Wiele N."/>
            <person name="van Rossen-Uffink D."/>
            <person name="Oliveira J.V."/>
            <person name="Vesth T.C."/>
            <person name="Visser J."/>
            <person name="Yu J.-H."/>
            <person name="Zhou M."/>
            <person name="Andersen M.R."/>
            <person name="Archer D.B."/>
            <person name="Baker S.E."/>
            <person name="Benoit I."/>
            <person name="Brakhage A.A."/>
            <person name="Braus G.H."/>
            <person name="Fischer R."/>
            <person name="Frisvad J.C."/>
            <person name="Goldman G.H."/>
            <person name="Houbraken J."/>
            <person name="Oakley B."/>
            <person name="Pocsi I."/>
            <person name="Scazzocchio C."/>
            <person name="Seiboth B."/>
            <person name="vanKuyk P.A."/>
            <person name="Wortman J."/>
            <person name="Dyer P.S."/>
            <person name="Grigoriev I.V."/>
        </authorList>
    </citation>
    <scope>NUCLEOTIDE SEQUENCE [LARGE SCALE GENOMIC DNA]</scope>
    <source>
        <strain evidence="8">DTO 134E9</strain>
    </source>
</reference>
<dbReference type="FunFam" id="3.40.50.720:FF:000022">
    <property type="entry name" value="Cinnamyl alcohol dehydrogenase"/>
    <property type="match status" value="1"/>
</dbReference>
<dbReference type="Proteomes" id="UP000184383">
    <property type="component" value="Unassembled WGS sequence"/>
</dbReference>
<dbReference type="STRING" id="1073089.A0A1L9RYA0"/>
<proteinExistence type="inferred from homology"/>
<dbReference type="InterPro" id="IPR036291">
    <property type="entry name" value="NAD(P)-bd_dom_sf"/>
</dbReference>
<accession>A0A1L9RYA0</accession>
<dbReference type="OrthoDB" id="4434753at2759"/>
<dbReference type="Gene3D" id="3.90.180.10">
    <property type="entry name" value="Medium-chain alcohol dehydrogenases, catalytic domain"/>
    <property type="match status" value="1"/>
</dbReference>
<dbReference type="InterPro" id="IPR013154">
    <property type="entry name" value="ADH-like_N"/>
</dbReference>
<dbReference type="Pfam" id="PF08240">
    <property type="entry name" value="ADH_N"/>
    <property type="match status" value="1"/>
</dbReference>
<name>A0A1L9RYA0_ASPWE</name>
<feature type="domain" description="Enoyl reductase (ER)" evidence="6">
    <location>
        <begin position="10"/>
        <end position="324"/>
    </location>
</feature>
<dbReference type="GO" id="GO:0016616">
    <property type="term" value="F:oxidoreductase activity, acting on the CH-OH group of donors, NAD or NADP as acceptor"/>
    <property type="evidence" value="ECO:0007669"/>
    <property type="project" value="InterPro"/>
</dbReference>
<comment type="similarity">
    <text evidence="5">Belongs to the zinc-containing alcohol dehydrogenase family.</text>
</comment>
<gene>
    <name evidence="7" type="ORF">ASPWEDRAFT_736893</name>
</gene>
<dbReference type="AlphaFoldDB" id="A0A1L9RYA0"/>
<evidence type="ECO:0000259" key="6">
    <source>
        <dbReference type="SMART" id="SM00829"/>
    </source>
</evidence>
<evidence type="ECO:0000256" key="1">
    <source>
        <dbReference type="ARBA" id="ARBA00001947"/>
    </source>
</evidence>
<dbReference type="SUPFAM" id="SSF51735">
    <property type="entry name" value="NAD(P)-binding Rossmann-fold domains"/>
    <property type="match status" value="1"/>
</dbReference>
<dbReference type="GO" id="GO:0008270">
    <property type="term" value="F:zinc ion binding"/>
    <property type="evidence" value="ECO:0007669"/>
    <property type="project" value="InterPro"/>
</dbReference>
<dbReference type="InterPro" id="IPR002328">
    <property type="entry name" value="ADH_Zn_CS"/>
</dbReference>
<dbReference type="RefSeq" id="XP_040693616.1">
    <property type="nucleotide sequence ID" value="XM_040839362.1"/>
</dbReference>
<dbReference type="SMART" id="SM00829">
    <property type="entry name" value="PKS_ER"/>
    <property type="match status" value="1"/>
</dbReference>
<organism evidence="7 8">
    <name type="scientific">Aspergillus wentii DTO 134E9</name>
    <dbReference type="NCBI Taxonomy" id="1073089"/>
    <lineage>
        <taxon>Eukaryota</taxon>
        <taxon>Fungi</taxon>
        <taxon>Dikarya</taxon>
        <taxon>Ascomycota</taxon>
        <taxon>Pezizomycotina</taxon>
        <taxon>Eurotiomycetes</taxon>
        <taxon>Eurotiomycetidae</taxon>
        <taxon>Eurotiales</taxon>
        <taxon>Aspergillaceae</taxon>
        <taxon>Aspergillus</taxon>
        <taxon>Aspergillus subgen. Cremei</taxon>
    </lineage>
</organism>
<sequence length="332" mass="35941">MEHTINVLRGSEQGKVQSGQITRSLSVSDALVEVTHASLCGTDDLYLHSPQVLGHEGIGIVKDVGSDVKNVKVGDRVGFGYIQKVCDECENCRSGWDQYCPNGKPYGKHDINVGLLASSVVYDAGSLIPVPPDLESSHAAALMCSGATAWTVLTQYRIRPGERVGILGIGGLGHMAIKLASAMGYHVVAMSRTESKKKDCLAFGANEFQSTTADDLHAMKKLDHLLICTSVSVDYKLIISLMATHGTIYPLTVDLAPSSVPILSLTDQGLRIQGSVSASRKQMRQTLEFAAERKIEPEITPFEWSAEGVEQAMKAMKAMEENTVRYKCVLTK</sequence>
<dbReference type="InterPro" id="IPR011032">
    <property type="entry name" value="GroES-like_sf"/>
</dbReference>
<dbReference type="InterPro" id="IPR020843">
    <property type="entry name" value="ER"/>
</dbReference>
<keyword evidence="3 5" id="KW-0862">Zinc</keyword>
<dbReference type="InterPro" id="IPR013149">
    <property type="entry name" value="ADH-like_C"/>
</dbReference>
<dbReference type="GeneID" id="63755210"/>
<evidence type="ECO:0000256" key="4">
    <source>
        <dbReference type="ARBA" id="ARBA00023002"/>
    </source>
</evidence>
<dbReference type="EMBL" id="KV878210">
    <property type="protein sequence ID" value="OJJ39940.1"/>
    <property type="molecule type" value="Genomic_DNA"/>
</dbReference>
<evidence type="ECO:0000256" key="3">
    <source>
        <dbReference type="ARBA" id="ARBA00022833"/>
    </source>
</evidence>